<evidence type="ECO:0000313" key="3">
    <source>
        <dbReference type="Proteomes" id="UP000831534"/>
    </source>
</evidence>
<accession>A0A8T9N0C0</accession>
<dbReference type="RefSeq" id="WP_027010178.1">
    <property type="nucleotide sequence ID" value="NZ_CP091521.1"/>
</dbReference>
<dbReference type="Pfam" id="PF09903">
    <property type="entry name" value="DUF2130"/>
    <property type="match status" value="1"/>
</dbReference>
<reference evidence="2" key="2">
    <citation type="submission" date="2024-09" db="EMBL/GenBank/DDBJ databases">
        <authorList>
            <person name="Veyrier F.J."/>
        </authorList>
    </citation>
    <scope>NUCLEOTIDE SEQUENCE</scope>
    <source>
        <strain evidence="2">17694</strain>
    </source>
</reference>
<dbReference type="EMBL" id="CP091521">
    <property type="protein sequence ID" value="UOP05453.1"/>
    <property type="molecule type" value="Genomic_DNA"/>
</dbReference>
<gene>
    <name evidence="2" type="ORF">LVJ77_04670</name>
</gene>
<evidence type="ECO:0000313" key="2">
    <source>
        <dbReference type="EMBL" id="UOP05453.1"/>
    </source>
</evidence>
<feature type="coiled-coil region" evidence="1">
    <location>
        <begin position="67"/>
        <end position="188"/>
    </location>
</feature>
<dbReference type="InterPro" id="IPR019219">
    <property type="entry name" value="DUF2130"/>
</dbReference>
<dbReference type="KEGG" id="ckh:LVJ77_04670"/>
<evidence type="ECO:0000256" key="1">
    <source>
        <dbReference type="SAM" id="Coils"/>
    </source>
</evidence>
<reference evidence="2" key="1">
    <citation type="journal article" date="2022" name="Res Sq">
        <title>Evolution of multicellular longitudinally dividing oral cavity symbionts (Neisseriaceae).</title>
        <authorList>
            <person name="Nyongesa S."/>
            <person name="Weber P."/>
            <person name="Bernet E."/>
            <person name="Pullido F."/>
            <person name="Nieckarz M."/>
            <person name="Delaby M."/>
            <person name="Nieves C."/>
            <person name="Viehboeck T."/>
            <person name="Krause N."/>
            <person name="Rivera-Millot A."/>
            <person name="Nakamura A."/>
            <person name="Vischer N."/>
            <person name="VanNieuwenhze M."/>
            <person name="Brun Y."/>
            <person name="Cava F."/>
            <person name="Bulgheresi S."/>
            <person name="Veyrier F."/>
        </authorList>
    </citation>
    <scope>NUCLEOTIDE SEQUENCE</scope>
    <source>
        <strain evidence="2">17694</strain>
    </source>
</reference>
<protein>
    <submittedName>
        <fullName evidence="2">DUF2130 domain-containing protein</fullName>
    </submittedName>
</protein>
<organism evidence="2 3">
    <name type="scientific">Conchiformibius kuhniae</name>
    <dbReference type="NCBI Taxonomy" id="211502"/>
    <lineage>
        <taxon>Bacteria</taxon>
        <taxon>Pseudomonadati</taxon>
        <taxon>Pseudomonadota</taxon>
        <taxon>Betaproteobacteria</taxon>
        <taxon>Neisseriales</taxon>
        <taxon>Neisseriaceae</taxon>
        <taxon>Conchiformibius</taxon>
    </lineage>
</organism>
<sequence length="475" mass="55777">MSQRIECPHCRTPFTLDENDYNHIAAQVRSHEFQTELEQRLTQERDKHRRDLQLSAERLQHHAEQQLAAKERELAVSAQHIAQLSQQAEHLRQAQQFAVQQAVNEKEKEILQLHSRLTQADAEKEQVRQQEQQRLSEQMHAQQRQIAELQAQQKLLLSEKQQELAQAVWTAQQERAQLESRLREQQSRYELDKHHLNEQHRRTLEQKDEMIEYYRDFKARQSTKMLGESLEQHCETEFNRIRTAAFPQAQFGKDNDAKSGSKGDYIYRESDEDGTEIVSIMFEMKNEGDETATKKKNEHFFKELDKDRREKGCEYAVLVSLLEADNELYNNGIVDVSYAYPRMYVIRPQFFIPIISLLRNAALHALPYKREVQQIRNQNIDITNFERDLDNFKSAFGRNYRIASEKFKTAIEEIDKTISHLEKTKAALLSSENNLRLANDKAEDLTVKKLVRKNPTMKAQFEALKQNGLLDGVED</sequence>
<keyword evidence="1" id="KW-0175">Coiled coil</keyword>
<name>A0A8T9N0C0_9NEIS</name>
<dbReference type="AlphaFoldDB" id="A0A8T9N0C0"/>
<dbReference type="PIRSF" id="PIRSF005850">
    <property type="entry name" value="UCP005850"/>
    <property type="match status" value="1"/>
</dbReference>
<proteinExistence type="predicted"/>
<keyword evidence="3" id="KW-1185">Reference proteome</keyword>
<dbReference type="Proteomes" id="UP000831534">
    <property type="component" value="Chromosome"/>
</dbReference>